<dbReference type="Pfam" id="PF00850">
    <property type="entry name" value="Hist_deacetyl"/>
    <property type="match status" value="1"/>
</dbReference>
<accession>C7NV04</accession>
<dbReference type="Proteomes" id="UP000002071">
    <property type="component" value="Chromosome"/>
</dbReference>
<reference evidence="2 3" key="1">
    <citation type="journal article" date="2009" name="Stand. Genomic Sci.">
        <title>Complete genome sequence of Halorhabdus utahensis type strain (AX-2).</title>
        <authorList>
            <person name="Anderson I."/>
            <person name="Tindall B.J."/>
            <person name="Pomrenke H."/>
            <person name="Goker M."/>
            <person name="Lapidus A."/>
            <person name="Nolan M."/>
            <person name="Copeland A."/>
            <person name="Glavina Del Rio T."/>
            <person name="Chen F."/>
            <person name="Tice H."/>
            <person name="Cheng J.F."/>
            <person name="Lucas S."/>
            <person name="Chertkov O."/>
            <person name="Bruce D."/>
            <person name="Brettin T."/>
            <person name="Detter J.C."/>
            <person name="Han C."/>
            <person name="Goodwin L."/>
            <person name="Land M."/>
            <person name="Hauser L."/>
            <person name="Chang Y.J."/>
            <person name="Jeffries C.D."/>
            <person name="Pitluck S."/>
            <person name="Pati A."/>
            <person name="Mavromatis K."/>
            <person name="Ivanova N."/>
            <person name="Ovchinnikova G."/>
            <person name="Chen A."/>
            <person name="Palaniappan K."/>
            <person name="Chain P."/>
            <person name="Rohde M."/>
            <person name="Bristow J."/>
            <person name="Eisen J.A."/>
            <person name="Markowitz V."/>
            <person name="Hugenholtz P."/>
            <person name="Kyrpides N.C."/>
            <person name="Klenk H.P."/>
        </authorList>
    </citation>
    <scope>NUCLEOTIDE SEQUENCE [LARGE SCALE GENOMIC DNA]</scope>
    <source>
        <strain evidence="3">DSM 12940 / JCM 11049 / AX-2</strain>
    </source>
</reference>
<name>C7NV04_HALUD</name>
<dbReference type="Gene3D" id="3.40.800.20">
    <property type="entry name" value="Histone deacetylase domain"/>
    <property type="match status" value="1"/>
</dbReference>
<dbReference type="CDD" id="cd09992">
    <property type="entry name" value="HDAC_classII"/>
    <property type="match status" value="1"/>
</dbReference>
<evidence type="ECO:0000259" key="1">
    <source>
        <dbReference type="Pfam" id="PF00850"/>
    </source>
</evidence>
<dbReference type="OrthoDB" id="147549at2157"/>
<dbReference type="InterPro" id="IPR037138">
    <property type="entry name" value="His_deacetylse_dom_sf"/>
</dbReference>
<keyword evidence="3" id="KW-1185">Reference proteome</keyword>
<dbReference type="SUPFAM" id="SSF52768">
    <property type="entry name" value="Arginase/deacetylase"/>
    <property type="match status" value="1"/>
</dbReference>
<evidence type="ECO:0000313" key="3">
    <source>
        <dbReference type="Proteomes" id="UP000002071"/>
    </source>
</evidence>
<sequence>MKFGYREICLEHDTGSRHPESPDRLRAIQRTLADSANVEYVPATAIPRDAIWAVHDHDYLEDVRQFCANGGGNWDADTVAVEATWDAAVASATLAAWAADEALEGADGCETPFSLGRPPGHHAVEDDAMGFCFLNNAAIAAEHALRRDGVDRVAILDWDVHHGNGTQDIFYDRSDVYYASFHEEGLYPGTGDVGETGADAGRGRTLNVPFPSGSGDADYLAVHREVVAPEFENFEPDLIIVSAGFDAHENDPISRMLVSTAGYGVLAERVHELADRIDAGLAFVLEGGYGLETLSAGVREIHEVLNGEHADSIEPAPTDGGQNVLDSLVYQGFGSR</sequence>
<dbReference type="STRING" id="519442.Huta_2249"/>
<dbReference type="PANTHER" id="PTHR10625">
    <property type="entry name" value="HISTONE DEACETYLASE HDAC1-RELATED"/>
    <property type="match status" value="1"/>
</dbReference>
<organism evidence="2 3">
    <name type="scientific">Halorhabdus utahensis (strain DSM 12940 / JCM 11049 / AX-2)</name>
    <dbReference type="NCBI Taxonomy" id="519442"/>
    <lineage>
        <taxon>Archaea</taxon>
        <taxon>Methanobacteriati</taxon>
        <taxon>Methanobacteriota</taxon>
        <taxon>Stenosarchaea group</taxon>
        <taxon>Halobacteria</taxon>
        <taxon>Halobacteriales</taxon>
        <taxon>Haloarculaceae</taxon>
        <taxon>Halorhabdus</taxon>
    </lineage>
</organism>
<dbReference type="PANTHER" id="PTHR10625:SF10">
    <property type="entry name" value="HISTONE DEACETYLASE HDAC1"/>
    <property type="match status" value="1"/>
</dbReference>
<proteinExistence type="predicted"/>
<dbReference type="RefSeq" id="WP_015789986.1">
    <property type="nucleotide sequence ID" value="NC_013158.1"/>
</dbReference>
<dbReference type="eggNOG" id="arCOG00324">
    <property type="taxonomic scope" value="Archaea"/>
</dbReference>
<gene>
    <name evidence="2" type="ordered locus">Huta_2249</name>
</gene>
<feature type="domain" description="Histone deacetylase" evidence="1">
    <location>
        <begin position="18"/>
        <end position="303"/>
    </location>
</feature>
<dbReference type="InterPro" id="IPR000286">
    <property type="entry name" value="HDACs"/>
</dbReference>
<dbReference type="HOGENOM" id="CLU_007727_8_2_2"/>
<evidence type="ECO:0000313" key="2">
    <source>
        <dbReference type="EMBL" id="ACV12416.1"/>
    </source>
</evidence>
<dbReference type="InterPro" id="IPR023801">
    <property type="entry name" value="His_deacetylse_dom"/>
</dbReference>
<dbReference type="GO" id="GO:0040029">
    <property type="term" value="P:epigenetic regulation of gene expression"/>
    <property type="evidence" value="ECO:0007669"/>
    <property type="project" value="TreeGrafter"/>
</dbReference>
<dbReference type="AlphaFoldDB" id="C7NV04"/>
<protein>
    <submittedName>
        <fullName evidence="2">Histone deacetylase superfamily</fullName>
    </submittedName>
</protein>
<dbReference type="GO" id="GO:0004407">
    <property type="term" value="F:histone deacetylase activity"/>
    <property type="evidence" value="ECO:0007669"/>
    <property type="project" value="TreeGrafter"/>
</dbReference>
<dbReference type="EMBL" id="CP001687">
    <property type="protein sequence ID" value="ACV12416.1"/>
    <property type="molecule type" value="Genomic_DNA"/>
</dbReference>
<dbReference type="InterPro" id="IPR023696">
    <property type="entry name" value="Ureohydrolase_dom_sf"/>
</dbReference>
<dbReference type="PRINTS" id="PR01270">
    <property type="entry name" value="HDASUPER"/>
</dbReference>
<dbReference type="KEGG" id="hut:Huta_2249"/>
<dbReference type="GeneID" id="8384544"/>